<evidence type="ECO:0000313" key="4">
    <source>
        <dbReference type="Proteomes" id="UP000247810"/>
    </source>
</evidence>
<feature type="region of interest" description="Disordered" evidence="1">
    <location>
        <begin position="220"/>
        <end position="327"/>
    </location>
</feature>
<feature type="region of interest" description="Disordered" evidence="1">
    <location>
        <begin position="154"/>
        <end position="190"/>
    </location>
</feature>
<evidence type="ECO:0000313" key="3">
    <source>
        <dbReference type="EMBL" id="PYH98490.1"/>
    </source>
</evidence>
<feature type="compositionally biased region" description="Polar residues" evidence="1">
    <location>
        <begin position="161"/>
        <end position="182"/>
    </location>
</feature>
<feature type="chain" id="PRO_5016447973" evidence="2">
    <location>
        <begin position="24"/>
        <end position="327"/>
    </location>
</feature>
<evidence type="ECO:0000256" key="1">
    <source>
        <dbReference type="SAM" id="MobiDB-lite"/>
    </source>
</evidence>
<dbReference type="Proteomes" id="UP000247810">
    <property type="component" value="Unassembled WGS sequence"/>
</dbReference>
<organism evidence="3 4">
    <name type="scientific">Aspergillus ellipticus CBS 707.79</name>
    <dbReference type="NCBI Taxonomy" id="1448320"/>
    <lineage>
        <taxon>Eukaryota</taxon>
        <taxon>Fungi</taxon>
        <taxon>Dikarya</taxon>
        <taxon>Ascomycota</taxon>
        <taxon>Pezizomycotina</taxon>
        <taxon>Eurotiomycetes</taxon>
        <taxon>Eurotiomycetidae</taxon>
        <taxon>Eurotiales</taxon>
        <taxon>Aspergillaceae</taxon>
        <taxon>Aspergillus</taxon>
        <taxon>Aspergillus subgen. Circumdati</taxon>
    </lineage>
</organism>
<gene>
    <name evidence="3" type="ORF">BO71DRAFT_438117</name>
</gene>
<accession>A0A319DLQ7</accession>
<feature type="compositionally biased region" description="Pro residues" evidence="1">
    <location>
        <begin position="318"/>
        <end position="327"/>
    </location>
</feature>
<name>A0A319DLQ7_9EURO</name>
<dbReference type="AlphaFoldDB" id="A0A319DLQ7"/>
<sequence>MGKRITGGTILLIALLPFEAVAAGYTTSTIFSTRTATITACPSSVTNCPLRSQTTYLTTETLVVSTTMCPVTAFANNIHRAIHTRTAIRTACPSNIPYCPISARSTFATTETVVAYTTICPVTAAEASRTTPISSVTGKASVHIDSTTAQDVTVPGGQIGVNPTDTPSTGSTVNIDANTQPGDRSYESPSTTTVTVVSCSNGEKSCPASLRQIYTTTVPVTSPTDAPELSAGNEAIGPSSGNLSGEPESSGSPPEGASAESAGSSDTTISSQSSGGLSSVGVSTASSESSDTATSHQSSTASSPIDVSAQSSALPNHLPVPPSSTPP</sequence>
<feature type="signal peptide" evidence="2">
    <location>
        <begin position="1"/>
        <end position="23"/>
    </location>
</feature>
<proteinExistence type="predicted"/>
<dbReference type="STRING" id="1448320.A0A319DLQ7"/>
<protein>
    <submittedName>
        <fullName evidence="3">Uncharacterized protein</fullName>
    </submittedName>
</protein>
<reference evidence="3 4" key="1">
    <citation type="submission" date="2018-02" db="EMBL/GenBank/DDBJ databases">
        <title>The genomes of Aspergillus section Nigri reveals drivers in fungal speciation.</title>
        <authorList>
            <consortium name="DOE Joint Genome Institute"/>
            <person name="Vesth T.C."/>
            <person name="Nybo J."/>
            <person name="Theobald S."/>
            <person name="Brandl J."/>
            <person name="Frisvad J.C."/>
            <person name="Nielsen K.F."/>
            <person name="Lyhne E.K."/>
            <person name="Kogle M.E."/>
            <person name="Kuo A."/>
            <person name="Riley R."/>
            <person name="Clum A."/>
            <person name="Nolan M."/>
            <person name="Lipzen A."/>
            <person name="Salamov A."/>
            <person name="Henrissat B."/>
            <person name="Wiebenga A."/>
            <person name="De vries R.P."/>
            <person name="Grigoriev I.V."/>
            <person name="Mortensen U.H."/>
            <person name="Andersen M.R."/>
            <person name="Baker S.E."/>
        </authorList>
    </citation>
    <scope>NUCLEOTIDE SEQUENCE [LARGE SCALE GENOMIC DNA]</scope>
    <source>
        <strain evidence="3 4">CBS 707.79</strain>
    </source>
</reference>
<evidence type="ECO:0000256" key="2">
    <source>
        <dbReference type="SAM" id="SignalP"/>
    </source>
</evidence>
<keyword evidence="4" id="KW-1185">Reference proteome</keyword>
<dbReference type="OrthoDB" id="4511168at2759"/>
<dbReference type="EMBL" id="KZ825811">
    <property type="protein sequence ID" value="PYH98490.1"/>
    <property type="molecule type" value="Genomic_DNA"/>
</dbReference>
<feature type="compositionally biased region" description="Low complexity" evidence="1">
    <location>
        <begin position="237"/>
        <end position="303"/>
    </location>
</feature>
<dbReference type="VEuPathDB" id="FungiDB:BO71DRAFT_438117"/>
<keyword evidence="2" id="KW-0732">Signal</keyword>